<protein>
    <recommendedName>
        <fullName evidence="5">Solute carrier family 40 protein</fullName>
    </recommendedName>
</protein>
<feature type="transmembrane region" description="Helical" evidence="2">
    <location>
        <begin position="618"/>
        <end position="635"/>
    </location>
</feature>
<feature type="compositionally biased region" description="Low complexity" evidence="1">
    <location>
        <begin position="327"/>
        <end position="341"/>
    </location>
</feature>
<sequence length="684" mass="73467">MSADTDQQPDPDSFSFQEEDFETIPWSANYVLVCMLLPALCGGLSSFAWAGFTLYVRSQGWDLQIAGVLVSAGGLGRLVTQQALLRLGLWSSVLLTLLHLAFATLGLIFLDQAWAVFGEIAAMIAFDVTVAIEGVTFEVWSDSEVMVAQAQSTVLSVFTLSYAIAATLGGVLYDAASWKGCAIYHVACLVLQVLALAIQPAVLESFREFLGGAAARTVDGTDDAVQPFSGATAIVPAADEFQRVQSPESESAARSFDLPGAVESGSPRQSADNVDVVDPTPLRGANEVEATPERGRAGSASAAGGVLEPNVRRSGGSHASSRRPTLRSRLTTRTAQTHRTTGSGQTAHTARSGRSNMTRQTAQTSGTLATAMTGLSRFTRLTEAGQNFEFHYGVTNALRPNIASNTVTVNLDGVAEEYGNRKSGASEEEPQVAEQKNGGKLPRDLYLPAFVIMLSSFNNNASYGVEWSTFAIFFKEQHGWESATWAGICQTAGDLLAAVIMAVAGKPTRADLSELSGIRWFWHSLTGQPYNVSCFLLAWVMLNFGMCIPWLPAAIASQIIMGTIYTFAVKAATDMNLFYSLGDSQVFLAMQVLCRNADSLGCVLGGFVAFALYELEPLGPFLLTGSISAFAFVVYTTSMCCRVGFGTDIETAEAQRSRRKGLRRVSTWKSQRSVVNRKPEDETI</sequence>
<keyword evidence="2" id="KW-0472">Membrane</keyword>
<evidence type="ECO:0000256" key="1">
    <source>
        <dbReference type="SAM" id="MobiDB-lite"/>
    </source>
</evidence>
<dbReference type="Proteomes" id="UP001642484">
    <property type="component" value="Unassembled WGS sequence"/>
</dbReference>
<feature type="region of interest" description="Disordered" evidence="1">
    <location>
        <begin position="419"/>
        <end position="438"/>
    </location>
</feature>
<evidence type="ECO:0000313" key="3">
    <source>
        <dbReference type="EMBL" id="CAK9117289.1"/>
    </source>
</evidence>
<keyword evidence="2" id="KW-1133">Transmembrane helix</keyword>
<dbReference type="SUPFAM" id="SSF103473">
    <property type="entry name" value="MFS general substrate transporter"/>
    <property type="match status" value="2"/>
</dbReference>
<evidence type="ECO:0000256" key="2">
    <source>
        <dbReference type="SAM" id="Phobius"/>
    </source>
</evidence>
<feature type="transmembrane region" description="Helical" evidence="2">
    <location>
        <begin position="182"/>
        <end position="203"/>
    </location>
</feature>
<feature type="transmembrane region" description="Helical" evidence="2">
    <location>
        <begin position="550"/>
        <end position="572"/>
    </location>
</feature>
<comment type="caution">
    <text evidence="3">The sequence shown here is derived from an EMBL/GenBank/DDBJ whole genome shotgun (WGS) entry which is preliminary data.</text>
</comment>
<feature type="compositionally biased region" description="Polar residues" evidence="1">
    <location>
        <begin position="342"/>
        <end position="365"/>
    </location>
</feature>
<dbReference type="InterPro" id="IPR036259">
    <property type="entry name" value="MFS_trans_sf"/>
</dbReference>
<dbReference type="EMBL" id="CAXAMN010028639">
    <property type="protein sequence ID" value="CAK9117289.1"/>
    <property type="molecule type" value="Genomic_DNA"/>
</dbReference>
<gene>
    <name evidence="3" type="ORF">CCMP2556_LOCUS54647</name>
</gene>
<keyword evidence="4" id="KW-1185">Reference proteome</keyword>
<proteinExistence type="predicted"/>
<name>A0ABP0SYU3_9DINO</name>
<feature type="transmembrane region" description="Helical" evidence="2">
    <location>
        <begin position="87"/>
        <end position="110"/>
    </location>
</feature>
<feature type="transmembrane region" description="Helical" evidence="2">
    <location>
        <begin position="525"/>
        <end position="544"/>
    </location>
</feature>
<keyword evidence="2" id="KW-0812">Transmembrane</keyword>
<feature type="transmembrane region" description="Helical" evidence="2">
    <location>
        <begin position="116"/>
        <end position="140"/>
    </location>
</feature>
<feature type="transmembrane region" description="Helical" evidence="2">
    <location>
        <begin position="30"/>
        <end position="55"/>
    </location>
</feature>
<feature type="transmembrane region" description="Helical" evidence="2">
    <location>
        <begin position="152"/>
        <end position="176"/>
    </location>
</feature>
<feature type="region of interest" description="Disordered" evidence="1">
    <location>
        <begin position="243"/>
        <end position="365"/>
    </location>
</feature>
<evidence type="ECO:0008006" key="5">
    <source>
        <dbReference type="Google" id="ProtNLM"/>
    </source>
</evidence>
<reference evidence="3 4" key="1">
    <citation type="submission" date="2024-02" db="EMBL/GenBank/DDBJ databases">
        <authorList>
            <person name="Chen Y."/>
            <person name="Shah S."/>
            <person name="Dougan E. K."/>
            <person name="Thang M."/>
            <person name="Chan C."/>
        </authorList>
    </citation>
    <scope>NUCLEOTIDE SEQUENCE [LARGE SCALE GENOMIC DNA]</scope>
</reference>
<organism evidence="3 4">
    <name type="scientific">Durusdinium trenchii</name>
    <dbReference type="NCBI Taxonomy" id="1381693"/>
    <lineage>
        <taxon>Eukaryota</taxon>
        <taxon>Sar</taxon>
        <taxon>Alveolata</taxon>
        <taxon>Dinophyceae</taxon>
        <taxon>Suessiales</taxon>
        <taxon>Symbiodiniaceae</taxon>
        <taxon>Durusdinium</taxon>
    </lineage>
</organism>
<accession>A0ABP0SYU3</accession>
<evidence type="ECO:0000313" key="4">
    <source>
        <dbReference type="Proteomes" id="UP001642484"/>
    </source>
</evidence>